<comment type="caution">
    <text evidence="2">The sequence shown here is derived from an EMBL/GenBank/DDBJ whole genome shotgun (WGS) entry which is preliminary data.</text>
</comment>
<dbReference type="EMBL" id="JAAVTK010000008">
    <property type="protein sequence ID" value="NKI90208.1"/>
    <property type="molecule type" value="Genomic_DNA"/>
</dbReference>
<feature type="signal peptide" evidence="1">
    <location>
        <begin position="1"/>
        <end position="19"/>
    </location>
</feature>
<feature type="chain" id="PRO_5046285161" description="DUF4968 domain-containing protein" evidence="1">
    <location>
        <begin position="20"/>
        <end position="568"/>
    </location>
</feature>
<gene>
    <name evidence="2" type="ORF">HBN54_002808</name>
</gene>
<sequence>MKNLYRSLSAVLLLSAATAATPPPPAAGPLQAAQSIALGEHAMLAGTLSLPNHNMVLLLTDAESFDITAQCLAPDGHTVWKTGLKRFQRLAGSGYMFDTRQMAFSRTARDNKQLQKDKLAAALYPVNVFTDGNRVVLAERLDEDSFKKQNKDKALKDGQMFVQRIDEKGGLQAHLFDPRPGPESKKTEANTLGRYADATGYAEVVRETNKREETLVFATMHYDLGTNAVRREVLELPATPEHVGGMNSFRHWYQEWAYLGHRPNQTYFCRRTVTSVAAPKEKAGNQPIVYQVHIADDQGGLAGGFSTTLGLNKGTRPMNSGYMPSPGEMNHIPFNFSASQGKSYVTYDEWDVSCGGMGSFYLDYRTGDVLVYGEYGEGELPEMRDDGDLLGFFERRFAPDGHVVAQVQAPYSEAMKAKKKKASFRGYSYRSTRFHVDPLTGQHQFSFAPVRLYGNGEDFDLFLDSELKPLRYDYLPGKDKDERTYTSVMYTQPFKLATTFNSTDEIRFYEHAGKTDHPVYAALEKQRRTAPVDAPDHWFHLCPTGPATGLVVEQKSALGGSLQVYTFQ</sequence>
<evidence type="ECO:0000256" key="1">
    <source>
        <dbReference type="SAM" id="SignalP"/>
    </source>
</evidence>
<keyword evidence="3" id="KW-1185">Reference proteome</keyword>
<proteinExistence type="predicted"/>
<dbReference type="RefSeq" id="WP_168673819.1">
    <property type="nucleotide sequence ID" value="NZ_JAAVTK010000008.1"/>
</dbReference>
<name>A0ABX1HIV6_9BACT</name>
<organism evidence="2 3">
    <name type="scientific">Hymenobacter artigasi</name>
    <dbReference type="NCBI Taxonomy" id="2719616"/>
    <lineage>
        <taxon>Bacteria</taxon>
        <taxon>Pseudomonadati</taxon>
        <taxon>Bacteroidota</taxon>
        <taxon>Cytophagia</taxon>
        <taxon>Cytophagales</taxon>
        <taxon>Hymenobacteraceae</taxon>
        <taxon>Hymenobacter</taxon>
    </lineage>
</organism>
<dbReference type="Proteomes" id="UP000717634">
    <property type="component" value="Unassembled WGS sequence"/>
</dbReference>
<keyword evidence="1" id="KW-0732">Signal</keyword>
<evidence type="ECO:0000313" key="2">
    <source>
        <dbReference type="EMBL" id="NKI90208.1"/>
    </source>
</evidence>
<reference evidence="2 3" key="1">
    <citation type="submission" date="2020-03" db="EMBL/GenBank/DDBJ databases">
        <title>Genomic Encyclopedia of Type Strains, Phase IV (KMG-V): Genome sequencing to study the core and pangenomes of soil and plant-associated prokaryotes.</title>
        <authorList>
            <person name="Whitman W."/>
        </authorList>
    </citation>
    <scope>NUCLEOTIDE SEQUENCE [LARGE SCALE GENOMIC DNA]</scope>
    <source>
        <strain evidence="2 3">1B</strain>
    </source>
</reference>
<protein>
    <recommendedName>
        <fullName evidence="4">DUF4968 domain-containing protein</fullName>
    </recommendedName>
</protein>
<accession>A0ABX1HIV6</accession>
<evidence type="ECO:0000313" key="3">
    <source>
        <dbReference type="Proteomes" id="UP000717634"/>
    </source>
</evidence>
<evidence type="ECO:0008006" key="4">
    <source>
        <dbReference type="Google" id="ProtNLM"/>
    </source>
</evidence>